<accession>A0A212L6U4</accession>
<dbReference type="AlphaFoldDB" id="A0A212L6U4"/>
<protein>
    <submittedName>
        <fullName evidence="1">Uncharacterized protein</fullName>
    </submittedName>
</protein>
<evidence type="ECO:0000313" key="1">
    <source>
        <dbReference type="EMBL" id="SCM73207.1"/>
    </source>
</evidence>
<sequence>MLSLIRMVVGKSKKVELKELLFGLVHKLKDSNAHEQSLSVRA</sequence>
<proteinExistence type="predicted"/>
<dbReference type="EMBL" id="FMJC01000002">
    <property type="protein sequence ID" value="SCM73207.1"/>
    <property type="molecule type" value="Genomic_DNA"/>
</dbReference>
<reference evidence="1" key="1">
    <citation type="submission" date="2016-08" db="EMBL/GenBank/DDBJ databases">
        <authorList>
            <person name="Seilhamer J.J."/>
        </authorList>
    </citation>
    <scope>NUCLEOTIDE SEQUENCE</scope>
    <source>
        <strain evidence="1">86-1</strain>
    </source>
</reference>
<name>A0A212L6U4_9BACT</name>
<organism evidence="1">
    <name type="scientific">uncultured Desulfovibrio sp</name>
    <dbReference type="NCBI Taxonomy" id="167968"/>
    <lineage>
        <taxon>Bacteria</taxon>
        <taxon>Pseudomonadati</taxon>
        <taxon>Thermodesulfobacteriota</taxon>
        <taxon>Desulfovibrionia</taxon>
        <taxon>Desulfovibrionales</taxon>
        <taxon>Desulfovibrionaceae</taxon>
        <taxon>Desulfovibrio</taxon>
        <taxon>environmental samples</taxon>
    </lineage>
</organism>
<gene>
    <name evidence="1" type="ORF">KL86DES1_21133</name>
</gene>